<dbReference type="AlphaFoldDB" id="A0A9P7KCQ1"/>
<evidence type="ECO:0000256" key="2">
    <source>
        <dbReference type="ARBA" id="ARBA00004987"/>
    </source>
</evidence>
<gene>
    <name evidence="11" type="ORF">DXG03_009119</name>
</gene>
<protein>
    <recommendedName>
        <fullName evidence="4">beta-glucosidase</fullName>
        <ecNumber evidence="4">3.2.1.21</ecNumber>
    </recommendedName>
</protein>
<evidence type="ECO:0000256" key="9">
    <source>
        <dbReference type="ARBA" id="ARBA00023326"/>
    </source>
</evidence>
<evidence type="ECO:0000256" key="10">
    <source>
        <dbReference type="SAM" id="MobiDB-lite"/>
    </source>
</evidence>
<evidence type="ECO:0000256" key="6">
    <source>
        <dbReference type="ARBA" id="ARBA00023001"/>
    </source>
</evidence>
<dbReference type="InterPro" id="IPR036881">
    <property type="entry name" value="Glyco_hydro_3_C_sf"/>
</dbReference>
<dbReference type="GO" id="GO:0008422">
    <property type="term" value="F:beta-glucosidase activity"/>
    <property type="evidence" value="ECO:0007669"/>
    <property type="project" value="UniProtKB-EC"/>
</dbReference>
<comment type="caution">
    <text evidence="11">The sequence shown here is derived from an EMBL/GenBank/DDBJ whole genome shotgun (WGS) entry which is preliminary data.</text>
</comment>
<proteinExistence type="inferred from homology"/>
<evidence type="ECO:0000256" key="3">
    <source>
        <dbReference type="ARBA" id="ARBA00005336"/>
    </source>
</evidence>
<comment type="catalytic activity">
    <reaction evidence="1">
        <text>Hydrolysis of terminal, non-reducing beta-D-glucosyl residues with release of beta-D-glucose.</text>
        <dbReference type="EC" id="3.2.1.21"/>
    </reaction>
</comment>
<keyword evidence="8" id="KW-0326">Glycosidase</keyword>
<reference evidence="11" key="1">
    <citation type="submission" date="2020-07" db="EMBL/GenBank/DDBJ databases">
        <authorList>
            <person name="Nieuwenhuis M."/>
            <person name="Van De Peppel L.J.J."/>
        </authorList>
    </citation>
    <scope>NUCLEOTIDE SEQUENCE</scope>
    <source>
        <strain evidence="11">AP01</strain>
        <tissue evidence="11">Mycelium</tissue>
    </source>
</reference>
<organism evidence="11 12">
    <name type="scientific">Asterophora parasitica</name>
    <dbReference type="NCBI Taxonomy" id="117018"/>
    <lineage>
        <taxon>Eukaryota</taxon>
        <taxon>Fungi</taxon>
        <taxon>Dikarya</taxon>
        <taxon>Basidiomycota</taxon>
        <taxon>Agaricomycotina</taxon>
        <taxon>Agaricomycetes</taxon>
        <taxon>Agaricomycetidae</taxon>
        <taxon>Agaricales</taxon>
        <taxon>Tricholomatineae</taxon>
        <taxon>Lyophyllaceae</taxon>
        <taxon>Asterophora</taxon>
    </lineage>
</organism>
<evidence type="ECO:0000256" key="8">
    <source>
        <dbReference type="ARBA" id="ARBA00023295"/>
    </source>
</evidence>
<keyword evidence="12" id="KW-1185">Reference proteome</keyword>
<evidence type="ECO:0000256" key="1">
    <source>
        <dbReference type="ARBA" id="ARBA00000448"/>
    </source>
</evidence>
<dbReference type="EC" id="3.2.1.21" evidence="4"/>
<dbReference type="OrthoDB" id="416222at2759"/>
<keyword evidence="7" id="KW-0119">Carbohydrate metabolism</keyword>
<feature type="compositionally biased region" description="Polar residues" evidence="10">
    <location>
        <begin position="73"/>
        <end position="82"/>
    </location>
</feature>
<dbReference type="InterPro" id="IPR050288">
    <property type="entry name" value="Cellulose_deg_GH3"/>
</dbReference>
<evidence type="ECO:0000256" key="5">
    <source>
        <dbReference type="ARBA" id="ARBA00022801"/>
    </source>
</evidence>
<keyword evidence="6" id="KW-0136">Cellulose degradation</keyword>
<reference evidence="11" key="2">
    <citation type="submission" date="2021-10" db="EMBL/GenBank/DDBJ databases">
        <title>Phylogenomics reveals ancestral predisposition of the termite-cultivated fungus Termitomyces towards a domesticated lifestyle.</title>
        <authorList>
            <person name="Auxier B."/>
            <person name="Grum-Grzhimaylo A."/>
            <person name="Cardenas M.E."/>
            <person name="Lodge J.D."/>
            <person name="Laessoe T."/>
            <person name="Pedersen O."/>
            <person name="Smith M.E."/>
            <person name="Kuyper T.W."/>
            <person name="Franco-Molano E.A."/>
            <person name="Baroni T.J."/>
            <person name="Aanen D.K."/>
        </authorList>
    </citation>
    <scope>NUCLEOTIDE SEQUENCE</scope>
    <source>
        <strain evidence="11">AP01</strain>
        <tissue evidence="11">Mycelium</tissue>
    </source>
</reference>
<evidence type="ECO:0000256" key="4">
    <source>
        <dbReference type="ARBA" id="ARBA00012744"/>
    </source>
</evidence>
<dbReference type="PANTHER" id="PTHR42715:SF2">
    <property type="entry name" value="BETA-GLUCOSIDASE F-RELATED"/>
    <property type="match status" value="1"/>
</dbReference>
<evidence type="ECO:0000313" key="12">
    <source>
        <dbReference type="Proteomes" id="UP000775547"/>
    </source>
</evidence>
<sequence length="96" mass="10815">MPGRLPYTIGKAVTDYGAQVIYQSSEPILQIPYNDGIFVDYRHFDKNNITPRFEFGFGLSYTTFQYSGLKISGRTTSGNAPTGSALDPWYEKPESY</sequence>
<dbReference type="Proteomes" id="UP000775547">
    <property type="component" value="Unassembled WGS sequence"/>
</dbReference>
<evidence type="ECO:0000313" key="11">
    <source>
        <dbReference type="EMBL" id="KAG5644100.1"/>
    </source>
</evidence>
<accession>A0A9P7KCQ1</accession>
<comment type="similarity">
    <text evidence="3">Belongs to the glycosyl hydrolase 3 family.</text>
</comment>
<feature type="region of interest" description="Disordered" evidence="10">
    <location>
        <begin position="72"/>
        <end position="96"/>
    </location>
</feature>
<evidence type="ECO:0000256" key="7">
    <source>
        <dbReference type="ARBA" id="ARBA00023277"/>
    </source>
</evidence>
<keyword evidence="5" id="KW-0378">Hydrolase</keyword>
<name>A0A9P7KCQ1_9AGAR</name>
<dbReference type="PANTHER" id="PTHR42715">
    <property type="entry name" value="BETA-GLUCOSIDASE"/>
    <property type="match status" value="1"/>
</dbReference>
<dbReference type="SUPFAM" id="SSF52279">
    <property type="entry name" value="Beta-D-glucan exohydrolase, C-terminal domain"/>
    <property type="match status" value="1"/>
</dbReference>
<comment type="pathway">
    <text evidence="2">Glycan metabolism; cellulose degradation.</text>
</comment>
<dbReference type="GO" id="GO:0030245">
    <property type="term" value="P:cellulose catabolic process"/>
    <property type="evidence" value="ECO:0007669"/>
    <property type="project" value="UniProtKB-KW"/>
</dbReference>
<dbReference type="EMBL" id="JABCKV010000083">
    <property type="protein sequence ID" value="KAG5644100.1"/>
    <property type="molecule type" value="Genomic_DNA"/>
</dbReference>
<dbReference type="Gene3D" id="3.40.50.1700">
    <property type="entry name" value="Glycoside hydrolase family 3 C-terminal domain"/>
    <property type="match status" value="1"/>
</dbReference>
<keyword evidence="9" id="KW-0624">Polysaccharide degradation</keyword>